<evidence type="ECO:0000313" key="1">
    <source>
        <dbReference type="EMBL" id="CAG8537641.1"/>
    </source>
</evidence>
<name>A0A9N9FJE4_9GLOM</name>
<dbReference type="SUPFAM" id="SSF53335">
    <property type="entry name" value="S-adenosyl-L-methionine-dependent methyltransferases"/>
    <property type="match status" value="1"/>
</dbReference>
<evidence type="ECO:0000313" key="2">
    <source>
        <dbReference type="Proteomes" id="UP000789759"/>
    </source>
</evidence>
<dbReference type="Gene3D" id="3.40.50.150">
    <property type="entry name" value="Vaccinia Virus protein VP39"/>
    <property type="match status" value="1"/>
</dbReference>
<gene>
    <name evidence="1" type="ORF">CPELLU_LOCUS4148</name>
</gene>
<sequence length="247" mass="28768">MSHHLQIKEHESTSKEFIFPVEDEEELNTTILYMHNIYKLIFNGKVGAPVQENLQNGAKVLELCCEDGIWITEVAVEYPNTEFYGVDSNIQNSDNNFNNVTFIEYKLYIWKKNTFLEVLSEIFRVLKPGGWLEVVCTFNTELVYGPTYTRLRNTWDSWLKLQNIDTDLVGNLENYLKQTGKAESVLSRIIDSQIKRGCAFGEFMIEVFLFFYKSARNYLAPFMTISLEEFDDLVNKAKSELSEDNRL</sequence>
<reference evidence="1" key="1">
    <citation type="submission" date="2021-06" db="EMBL/GenBank/DDBJ databases">
        <authorList>
            <person name="Kallberg Y."/>
            <person name="Tangrot J."/>
            <person name="Rosling A."/>
        </authorList>
    </citation>
    <scope>NUCLEOTIDE SEQUENCE</scope>
    <source>
        <strain evidence="1">FL966</strain>
    </source>
</reference>
<comment type="caution">
    <text evidence="1">The sequence shown here is derived from an EMBL/GenBank/DDBJ whole genome shotgun (WGS) entry which is preliminary data.</text>
</comment>
<organism evidence="1 2">
    <name type="scientific">Cetraspora pellucida</name>
    <dbReference type="NCBI Taxonomy" id="1433469"/>
    <lineage>
        <taxon>Eukaryota</taxon>
        <taxon>Fungi</taxon>
        <taxon>Fungi incertae sedis</taxon>
        <taxon>Mucoromycota</taxon>
        <taxon>Glomeromycotina</taxon>
        <taxon>Glomeromycetes</taxon>
        <taxon>Diversisporales</taxon>
        <taxon>Gigasporaceae</taxon>
        <taxon>Cetraspora</taxon>
    </lineage>
</organism>
<keyword evidence="2" id="KW-1185">Reference proteome</keyword>
<feature type="non-terminal residue" evidence="1">
    <location>
        <position position="1"/>
    </location>
</feature>
<accession>A0A9N9FJE4</accession>
<dbReference type="OrthoDB" id="2363476at2759"/>
<dbReference type="Proteomes" id="UP000789759">
    <property type="component" value="Unassembled WGS sequence"/>
</dbReference>
<dbReference type="InterPro" id="IPR029063">
    <property type="entry name" value="SAM-dependent_MTases_sf"/>
</dbReference>
<dbReference type="EMBL" id="CAJVQA010002129">
    <property type="protein sequence ID" value="CAG8537641.1"/>
    <property type="molecule type" value="Genomic_DNA"/>
</dbReference>
<dbReference type="AlphaFoldDB" id="A0A9N9FJE4"/>
<proteinExistence type="predicted"/>
<protein>
    <submittedName>
        <fullName evidence="1">6694_t:CDS:1</fullName>
    </submittedName>
</protein>
<dbReference type="CDD" id="cd02440">
    <property type="entry name" value="AdoMet_MTases"/>
    <property type="match status" value="1"/>
</dbReference>